<dbReference type="OrthoDB" id="760490at2"/>
<keyword evidence="3" id="KW-1185">Reference proteome</keyword>
<organism evidence="2 3">
    <name type="scientific">Rhizosphaericola mali</name>
    <dbReference type="NCBI Taxonomy" id="2545455"/>
    <lineage>
        <taxon>Bacteria</taxon>
        <taxon>Pseudomonadati</taxon>
        <taxon>Bacteroidota</taxon>
        <taxon>Chitinophagia</taxon>
        <taxon>Chitinophagales</taxon>
        <taxon>Chitinophagaceae</taxon>
        <taxon>Rhizosphaericola</taxon>
    </lineage>
</organism>
<dbReference type="PROSITE" id="PS50017">
    <property type="entry name" value="DEATH_DOMAIN"/>
    <property type="match status" value="1"/>
</dbReference>
<sequence>MKKYFNFLPILIVFIASCKGQTKTEKKTVHNKDFEWTINIPAGFDTVSVEKWAKIQNRGAEAIEKTYDGKVENNAKTIFVFQNDQFNYFESNYQLFDSTKDGNYLESFREVNNVIYGTFEAQMKSAKLDSSSSTQTIDGLVFQKFKVLITFPNKMVMNWQMFGRLFGKKEFTVNIMTVDRQKEKELLDCWLNSKFEK</sequence>
<evidence type="ECO:0000313" key="3">
    <source>
        <dbReference type="Proteomes" id="UP000292424"/>
    </source>
</evidence>
<dbReference type="Proteomes" id="UP000292424">
    <property type="component" value="Chromosome"/>
</dbReference>
<protein>
    <recommendedName>
        <fullName evidence="1">Death domain-containing protein</fullName>
    </recommendedName>
</protein>
<evidence type="ECO:0000313" key="2">
    <source>
        <dbReference type="EMBL" id="QES87352.1"/>
    </source>
</evidence>
<dbReference type="InterPro" id="IPR000488">
    <property type="entry name" value="Death_dom"/>
</dbReference>
<evidence type="ECO:0000259" key="1">
    <source>
        <dbReference type="PROSITE" id="PS50017"/>
    </source>
</evidence>
<dbReference type="AlphaFoldDB" id="A0A5P2G0I7"/>
<reference evidence="2 3" key="1">
    <citation type="submission" date="2019-09" db="EMBL/GenBank/DDBJ databases">
        <title>Complete genome sequence of Arachidicoccus sp. B3-10 isolated from apple orchard soil.</title>
        <authorList>
            <person name="Kim H.S."/>
            <person name="Han K.-I."/>
            <person name="Suh M.K."/>
            <person name="Lee K.C."/>
            <person name="Eom M.K."/>
            <person name="Kim J.-S."/>
            <person name="Kang S.W."/>
            <person name="Sin Y."/>
            <person name="Lee J.-S."/>
        </authorList>
    </citation>
    <scope>NUCLEOTIDE SEQUENCE [LARGE SCALE GENOMIC DNA]</scope>
    <source>
        <strain evidence="2 3">B3-10</strain>
    </source>
</reference>
<proteinExistence type="predicted"/>
<dbReference type="KEGG" id="arac:E0W69_001315"/>
<dbReference type="RefSeq" id="WP_131328230.1">
    <property type="nucleotide sequence ID" value="NZ_CP044016.1"/>
</dbReference>
<accession>A0A5P2G0I7</accession>
<dbReference type="EMBL" id="CP044016">
    <property type="protein sequence ID" value="QES87352.1"/>
    <property type="molecule type" value="Genomic_DNA"/>
</dbReference>
<gene>
    <name evidence="2" type="ORF">E0W69_001315</name>
</gene>
<name>A0A5P2G0I7_9BACT</name>
<dbReference type="PROSITE" id="PS51257">
    <property type="entry name" value="PROKAR_LIPOPROTEIN"/>
    <property type="match status" value="1"/>
</dbReference>
<dbReference type="GO" id="GO:0007165">
    <property type="term" value="P:signal transduction"/>
    <property type="evidence" value="ECO:0007669"/>
    <property type="project" value="InterPro"/>
</dbReference>
<feature type="domain" description="Death" evidence="1">
    <location>
        <begin position="144"/>
        <end position="197"/>
    </location>
</feature>